<dbReference type="InterPro" id="IPR036869">
    <property type="entry name" value="J_dom_sf"/>
</dbReference>
<organism evidence="8 9">
    <name type="scientific">Phaeoacremonium minimum (strain UCR-PA7)</name>
    <name type="common">Esca disease fungus</name>
    <name type="synonym">Togninia minima</name>
    <dbReference type="NCBI Taxonomy" id="1286976"/>
    <lineage>
        <taxon>Eukaryota</taxon>
        <taxon>Fungi</taxon>
        <taxon>Dikarya</taxon>
        <taxon>Ascomycota</taxon>
        <taxon>Pezizomycotina</taxon>
        <taxon>Sordariomycetes</taxon>
        <taxon>Sordariomycetidae</taxon>
        <taxon>Togniniales</taxon>
        <taxon>Togniniaceae</taxon>
        <taxon>Phaeoacremonium</taxon>
    </lineage>
</organism>
<name>R8BSU8_PHAM7</name>
<dbReference type="HOGENOM" id="CLU_052080_0_0_1"/>
<dbReference type="PANTHER" id="PTHR28041">
    <property type="entry name" value="54S RIBOSOMAL PROTEIN L25, MITOCHONDRIAL"/>
    <property type="match status" value="1"/>
</dbReference>
<dbReference type="GO" id="GO:0005762">
    <property type="term" value="C:mitochondrial large ribosomal subunit"/>
    <property type="evidence" value="ECO:0007669"/>
    <property type="project" value="InterPro"/>
</dbReference>
<dbReference type="CDD" id="cd06257">
    <property type="entry name" value="DnaJ"/>
    <property type="match status" value="1"/>
</dbReference>
<dbReference type="InterPro" id="IPR037507">
    <property type="entry name" value="Ribosomal_mL59"/>
</dbReference>
<dbReference type="SUPFAM" id="SSF144217">
    <property type="entry name" value="CSL zinc finger"/>
    <property type="match status" value="1"/>
</dbReference>
<evidence type="ECO:0000313" key="9">
    <source>
        <dbReference type="Proteomes" id="UP000014074"/>
    </source>
</evidence>
<evidence type="ECO:0000256" key="3">
    <source>
        <dbReference type="ARBA" id="ARBA00021797"/>
    </source>
</evidence>
<dbReference type="PANTHER" id="PTHR28041:SF1">
    <property type="entry name" value="LARGE RIBOSOMAL SUBUNIT PROTEIN ML59"/>
    <property type="match status" value="1"/>
</dbReference>
<reference evidence="9" key="1">
    <citation type="journal article" date="2013" name="Genome Announc.">
        <title>Draft genome sequence of the ascomycete Phaeoacremonium aleophilum strain UCR-PA7, a causal agent of the esca disease complex in grapevines.</title>
        <authorList>
            <person name="Blanco-Ulate B."/>
            <person name="Rolshausen P."/>
            <person name="Cantu D."/>
        </authorList>
    </citation>
    <scope>NUCLEOTIDE SEQUENCE [LARGE SCALE GENOMIC DNA]</scope>
    <source>
        <strain evidence="9">UCR-PA7</strain>
    </source>
</reference>
<dbReference type="InterPro" id="IPR040922">
    <property type="entry name" value="Ribosomal_mL59_dom"/>
</dbReference>
<dbReference type="EMBL" id="KB932919">
    <property type="protein sequence ID" value="EOO02457.1"/>
    <property type="molecule type" value="Genomic_DNA"/>
</dbReference>
<dbReference type="Gene3D" id="1.10.287.110">
    <property type="entry name" value="DnaJ domain"/>
    <property type="match status" value="1"/>
</dbReference>
<feature type="domain" description="J" evidence="6">
    <location>
        <begin position="162"/>
        <end position="245"/>
    </location>
</feature>
<keyword evidence="5" id="KW-0408">Iron</keyword>
<dbReference type="SUPFAM" id="SSF46565">
    <property type="entry name" value="Chaperone J-domain"/>
    <property type="match status" value="1"/>
</dbReference>
<dbReference type="PROSITE" id="PS50076">
    <property type="entry name" value="DNAJ_2"/>
    <property type="match status" value="1"/>
</dbReference>
<dbReference type="AlphaFoldDB" id="R8BSU8"/>
<dbReference type="RefSeq" id="XP_007912834.1">
    <property type="nucleotide sequence ID" value="XM_007914643.1"/>
</dbReference>
<dbReference type="KEGG" id="tmn:UCRPA7_2068"/>
<dbReference type="Proteomes" id="UP000014074">
    <property type="component" value="Unassembled WGS sequence"/>
</dbReference>
<dbReference type="GeneID" id="19322280"/>
<evidence type="ECO:0000313" key="8">
    <source>
        <dbReference type="EMBL" id="EOO02457.1"/>
    </source>
</evidence>
<accession>R8BSU8</accession>
<evidence type="ECO:0000256" key="2">
    <source>
        <dbReference type="ARBA" id="ARBA00006169"/>
    </source>
</evidence>
<dbReference type="Pfam" id="PF00226">
    <property type="entry name" value="DnaJ"/>
    <property type="match status" value="1"/>
</dbReference>
<proteinExistence type="inferred from homology"/>
<keyword evidence="9" id="KW-1185">Reference proteome</keyword>
<dbReference type="OrthoDB" id="18529at2759"/>
<evidence type="ECO:0000256" key="5">
    <source>
        <dbReference type="ARBA" id="ARBA00023004"/>
    </source>
</evidence>
<dbReference type="InterPro" id="IPR007872">
    <property type="entry name" value="DPH_MB_dom"/>
</dbReference>
<evidence type="ECO:0000256" key="1">
    <source>
        <dbReference type="ARBA" id="ARBA00003474"/>
    </source>
</evidence>
<dbReference type="GO" id="GO:0003735">
    <property type="term" value="F:structural constituent of ribosome"/>
    <property type="evidence" value="ECO:0007669"/>
    <property type="project" value="InterPro"/>
</dbReference>
<dbReference type="GO" id="GO:0046872">
    <property type="term" value="F:metal ion binding"/>
    <property type="evidence" value="ECO:0007669"/>
    <property type="project" value="UniProtKB-KW"/>
</dbReference>
<dbReference type="PROSITE" id="PS51074">
    <property type="entry name" value="DPH_MB"/>
    <property type="match status" value="1"/>
</dbReference>
<protein>
    <recommendedName>
        <fullName evidence="3">Diphthamide biosynthesis protein 4</fullName>
    </recommendedName>
</protein>
<evidence type="ECO:0000256" key="4">
    <source>
        <dbReference type="ARBA" id="ARBA00022723"/>
    </source>
</evidence>
<dbReference type="InterPro" id="IPR001623">
    <property type="entry name" value="DnaJ_domain"/>
</dbReference>
<dbReference type="InterPro" id="IPR036671">
    <property type="entry name" value="DPH_MB_sf"/>
</dbReference>
<comment type="function">
    <text evidence="1">Required for the first step of diphthamide biosynthesis, the transfer of 3-amino-3-carboxypropyl from S-adenosyl-L-methionine to a histidine residue. Diphthamide is a post-translational modification of histidine which occurs in elongation factor 2.</text>
</comment>
<dbReference type="Pfam" id="PF18126">
    <property type="entry name" value="Mitoc_mL59"/>
    <property type="match status" value="1"/>
</dbReference>
<dbReference type="Gene3D" id="3.10.660.10">
    <property type="entry name" value="DPH Zinc finger"/>
    <property type="match status" value="1"/>
</dbReference>
<evidence type="ECO:0000259" key="6">
    <source>
        <dbReference type="PROSITE" id="PS50076"/>
    </source>
</evidence>
<gene>
    <name evidence="8" type="ORF">UCRPA7_2068</name>
</gene>
<evidence type="ECO:0000259" key="7">
    <source>
        <dbReference type="PROSITE" id="PS51074"/>
    </source>
</evidence>
<dbReference type="eggNOG" id="KOG0714">
    <property type="taxonomic scope" value="Eukaryota"/>
</dbReference>
<feature type="domain" description="DPH-type MB" evidence="7">
    <location>
        <begin position="267"/>
        <end position="329"/>
    </location>
</feature>
<dbReference type="PRINTS" id="PR00625">
    <property type="entry name" value="JDOMAIN"/>
</dbReference>
<dbReference type="Pfam" id="PF05207">
    <property type="entry name" value="Zn_ribbon_CSL"/>
    <property type="match status" value="1"/>
</dbReference>
<comment type="similarity">
    <text evidence="2">Belongs to the DPH4 family.</text>
</comment>
<keyword evidence="4" id="KW-0479">Metal-binding</keyword>
<sequence>MATTSQYIQLAKALPPRLQRFFARYPPASIINPAASGELPQTAYQIEAPNPFLATKHPVTGKWHDPKFSLRRQAELVKLAREHGVEELLPYTPKKTEERIRHRVEHGLRVKGTGIGQQVKGHAHERHLVGKMEKRRQAMLNMPKLIREWKAKKIVKKMAEPTHYEVLGIPRSYLEDDRDLAPIIKTAYHRSLLRNHPDKAFNVQPGEPRVIGTAQNSTNFTIDQISEAYAVLSDVKRRADYDKALKTARNGQDQPGSAGSGSGFQTGIENVDLDDLQLDEAQNRWYRSCRCGNERGFSLGESDLEEAGDFGELIVGCQDCSLWLRVHFAVVVDEHSAAAQVPG</sequence>